<feature type="region of interest" description="Disordered" evidence="7">
    <location>
        <begin position="306"/>
        <end position="352"/>
    </location>
</feature>
<keyword evidence="4" id="KW-0238">DNA-binding</keyword>
<evidence type="ECO:0000313" key="9">
    <source>
        <dbReference type="EMBL" id="KAG6475243.1"/>
    </source>
</evidence>
<dbReference type="InterPro" id="IPR010409">
    <property type="entry name" value="GAGA-bd_tscrpt_act"/>
</dbReference>
<keyword evidence="6" id="KW-0539">Nucleus</keyword>
<evidence type="ECO:0000256" key="5">
    <source>
        <dbReference type="ARBA" id="ARBA00023163"/>
    </source>
</evidence>
<dbReference type="PANTHER" id="PTHR31421:SF22">
    <property type="entry name" value="PROTEIN BASIC PENTACYSTEINE3"/>
    <property type="match status" value="1"/>
</dbReference>
<dbReference type="SMART" id="SM01226">
    <property type="entry name" value="GAGA_bind"/>
    <property type="match status" value="1"/>
</dbReference>
<keyword evidence="8" id="KW-0472">Membrane</keyword>
<dbReference type="Proteomes" id="UP000734854">
    <property type="component" value="Unassembled WGS sequence"/>
</dbReference>
<proteinExistence type="inferred from homology"/>
<evidence type="ECO:0008006" key="11">
    <source>
        <dbReference type="Google" id="ProtNLM"/>
    </source>
</evidence>
<keyword evidence="8" id="KW-1133">Transmembrane helix</keyword>
<dbReference type="EMBL" id="JACMSC010000018">
    <property type="protein sequence ID" value="KAG6475243.1"/>
    <property type="molecule type" value="Genomic_DNA"/>
</dbReference>
<sequence length="776" mass="87679">MWLPVRKAQDATHFYMTSEGMWLPCGPRHPGDVETTLQDLAAKGLADKILPSFSIFIARSRLGNLKLQAFRMHVDEQGWDLFASGSDRSFNLFDVFRSGFNEWVSSKMPLFCLLIACLFNILLPPWSFLSAQMDDEDGLGIRNWGYYEPSLKGNLGLRLMPSVVERDVKPLMGNSGFIRRHCATPEPSLQMDFVRDGWNYHNFDNGKNDILRDGWNHHSCDISKNELLRDGWNPHGSEVSKNDVVRDGWFHQGNDNGKNFHILPMSHLHHPTFGFAPEPPTMHNLQMLQHQDPQPKDDRVSAVKGIICSRNESPTKKRSRGRQPKSPKSKKPKKVTVPNNEVPNGSLSHGKAAKKNTGMVINGIDFDISRIPTPVCSCTGKPQQCYRWGVGGWQSACCTTSISMHPLPMNTKRRGARIAGRKMSQGAFKKVLEKLAGEGYNLSNPIDLRTFWAKHGTNKFVTIRLWDKALRRKLWGVFEFSIEGFGCVAWREGVAAQIIKALRGKLCGIFEFWIEGFQCGAWKAGSDHKIHLFCEVEPVFHRGKVLSFLFSKLRRQIGTVYLQMKSKAMAGLHEREALEDLASSYTRPILSAPSNMLKQVADVYTRTIFDVFQEEFVESLGYFVDKIEDGVICNELYLDAVKYAKEESTSEEVYSIAMSMLQLGFAQLSCSLDITLSIKLNLSSVKCTSSVPLQKLSSLNMQLILKATRFHPKMKYVKHAPTWPMAKHFWKAPLLVFAEHGLAFVLFVALFLLHQEGGERGMGAHGMRVPLPLELK</sequence>
<gene>
    <name evidence="9" type="ORF">ZIOFF_064461</name>
</gene>
<comment type="subcellular location">
    <subcellularLocation>
        <location evidence="1">Nucleus</location>
    </subcellularLocation>
</comment>
<dbReference type="GO" id="GO:0003700">
    <property type="term" value="F:DNA-binding transcription factor activity"/>
    <property type="evidence" value="ECO:0007669"/>
    <property type="project" value="TreeGrafter"/>
</dbReference>
<evidence type="ECO:0000256" key="4">
    <source>
        <dbReference type="ARBA" id="ARBA00023125"/>
    </source>
</evidence>
<dbReference type="PANTHER" id="PTHR31421">
    <property type="entry name" value="PROTEIN BASIC PENTACYSTEINE3"/>
    <property type="match status" value="1"/>
</dbReference>
<evidence type="ECO:0000256" key="3">
    <source>
        <dbReference type="ARBA" id="ARBA00023015"/>
    </source>
</evidence>
<evidence type="ECO:0000256" key="6">
    <source>
        <dbReference type="ARBA" id="ARBA00023242"/>
    </source>
</evidence>
<dbReference type="Pfam" id="PF06217">
    <property type="entry name" value="GAGA_bind"/>
    <property type="match status" value="1"/>
</dbReference>
<feature type="transmembrane region" description="Helical" evidence="8">
    <location>
        <begin position="734"/>
        <end position="753"/>
    </location>
</feature>
<name>A0A8J5EXQ8_ZINOF</name>
<keyword evidence="10" id="KW-1185">Reference proteome</keyword>
<protein>
    <recommendedName>
        <fullName evidence="11">GAGA-binding transcriptional activator</fullName>
    </recommendedName>
</protein>
<comment type="similarity">
    <text evidence="2">Belongs to the BBR/BPC family.</text>
</comment>
<accession>A0A8J5EXQ8</accession>
<feature type="compositionally biased region" description="Polar residues" evidence="7">
    <location>
        <begin position="337"/>
        <end position="347"/>
    </location>
</feature>
<dbReference type="GO" id="GO:0043565">
    <property type="term" value="F:sequence-specific DNA binding"/>
    <property type="evidence" value="ECO:0007669"/>
    <property type="project" value="TreeGrafter"/>
</dbReference>
<organism evidence="9 10">
    <name type="scientific">Zingiber officinale</name>
    <name type="common">Ginger</name>
    <name type="synonym">Amomum zingiber</name>
    <dbReference type="NCBI Taxonomy" id="94328"/>
    <lineage>
        <taxon>Eukaryota</taxon>
        <taxon>Viridiplantae</taxon>
        <taxon>Streptophyta</taxon>
        <taxon>Embryophyta</taxon>
        <taxon>Tracheophyta</taxon>
        <taxon>Spermatophyta</taxon>
        <taxon>Magnoliopsida</taxon>
        <taxon>Liliopsida</taxon>
        <taxon>Zingiberales</taxon>
        <taxon>Zingiberaceae</taxon>
        <taxon>Zingiber</taxon>
    </lineage>
</organism>
<evidence type="ECO:0000256" key="7">
    <source>
        <dbReference type="SAM" id="MobiDB-lite"/>
    </source>
</evidence>
<evidence type="ECO:0000256" key="8">
    <source>
        <dbReference type="SAM" id="Phobius"/>
    </source>
</evidence>
<dbReference type="AlphaFoldDB" id="A0A8J5EXQ8"/>
<keyword evidence="5" id="KW-0804">Transcription</keyword>
<evidence type="ECO:0000256" key="1">
    <source>
        <dbReference type="ARBA" id="ARBA00004123"/>
    </source>
</evidence>
<comment type="caution">
    <text evidence="9">The sequence shown here is derived from an EMBL/GenBank/DDBJ whole genome shotgun (WGS) entry which is preliminary data.</text>
</comment>
<keyword evidence="3" id="KW-0805">Transcription regulation</keyword>
<dbReference type="GO" id="GO:0009723">
    <property type="term" value="P:response to ethylene"/>
    <property type="evidence" value="ECO:0007669"/>
    <property type="project" value="TreeGrafter"/>
</dbReference>
<dbReference type="GO" id="GO:0005634">
    <property type="term" value="C:nucleus"/>
    <property type="evidence" value="ECO:0007669"/>
    <property type="project" value="UniProtKB-SubCell"/>
</dbReference>
<evidence type="ECO:0000313" key="10">
    <source>
        <dbReference type="Proteomes" id="UP000734854"/>
    </source>
</evidence>
<evidence type="ECO:0000256" key="2">
    <source>
        <dbReference type="ARBA" id="ARBA00007911"/>
    </source>
</evidence>
<reference evidence="9 10" key="1">
    <citation type="submission" date="2020-08" db="EMBL/GenBank/DDBJ databases">
        <title>Plant Genome Project.</title>
        <authorList>
            <person name="Zhang R.-G."/>
        </authorList>
    </citation>
    <scope>NUCLEOTIDE SEQUENCE [LARGE SCALE GENOMIC DNA]</scope>
    <source>
        <tissue evidence="9">Rhizome</tissue>
    </source>
</reference>
<feature type="compositionally biased region" description="Basic residues" evidence="7">
    <location>
        <begin position="316"/>
        <end position="334"/>
    </location>
</feature>
<keyword evidence="8" id="KW-0812">Transmembrane</keyword>